<comment type="caution">
    <text evidence="6">The sequence shown here is derived from an EMBL/GenBank/DDBJ whole genome shotgun (WGS) entry which is preliminary data.</text>
</comment>
<dbReference type="InterPro" id="IPR050204">
    <property type="entry name" value="AraC_XylS_family_regulators"/>
</dbReference>
<dbReference type="Proteomes" id="UP000286997">
    <property type="component" value="Unassembled WGS sequence"/>
</dbReference>
<feature type="domain" description="HTH araC/xylS-type" evidence="5">
    <location>
        <begin position="277"/>
        <end position="378"/>
    </location>
</feature>
<feature type="region of interest" description="Disordered" evidence="4">
    <location>
        <begin position="372"/>
        <end position="396"/>
    </location>
</feature>
<dbReference type="PRINTS" id="PR00032">
    <property type="entry name" value="HTHARAC"/>
</dbReference>
<dbReference type="EMBL" id="SACP01000006">
    <property type="protein sequence ID" value="RVU19367.1"/>
    <property type="molecule type" value="Genomic_DNA"/>
</dbReference>
<evidence type="ECO:0000256" key="2">
    <source>
        <dbReference type="ARBA" id="ARBA00023125"/>
    </source>
</evidence>
<dbReference type="PANTHER" id="PTHR46796">
    <property type="entry name" value="HTH-TYPE TRANSCRIPTIONAL ACTIVATOR RHAS-RELATED"/>
    <property type="match status" value="1"/>
</dbReference>
<evidence type="ECO:0000259" key="5">
    <source>
        <dbReference type="PROSITE" id="PS01124"/>
    </source>
</evidence>
<evidence type="ECO:0000313" key="6">
    <source>
        <dbReference type="EMBL" id="RVU19367.1"/>
    </source>
</evidence>
<evidence type="ECO:0000256" key="1">
    <source>
        <dbReference type="ARBA" id="ARBA00023015"/>
    </source>
</evidence>
<dbReference type="AlphaFoldDB" id="A0A3S2XNV7"/>
<dbReference type="InterPro" id="IPR018062">
    <property type="entry name" value="HTH_AraC-typ_CS"/>
</dbReference>
<accession>A0A3S2XNV7</accession>
<name>A0A3S2XNV7_9HYPH</name>
<dbReference type="GO" id="GO:0043565">
    <property type="term" value="F:sequence-specific DNA binding"/>
    <property type="evidence" value="ECO:0007669"/>
    <property type="project" value="InterPro"/>
</dbReference>
<feature type="compositionally biased region" description="Basic residues" evidence="4">
    <location>
        <begin position="7"/>
        <end position="33"/>
    </location>
</feature>
<gene>
    <name evidence="6" type="ORF">EOE48_08175</name>
</gene>
<sequence length="396" mass="43605">MAAWMVRRQRGSRSRDRRSRPHRSVPCGHRGRGLRRKIPAHRGLVVCGSSRAVVMSTFVHADGPAPYDFIDLSSRAFEPSVRFDAWKTVANYALDLLPPPDDAPLDGRLRFVRGAGGAFGCHEGSPHRTEFTRRTRKAGRGECVVLNLMAAGEVALEADDGRRQVAPEGSFALLDAAQPMRYHWSRSRHVYLLLPRAPALRHLGGRLPDLARPLDASPLAPFLRSQMTLLDRDGARLSRRELTAVLDGTLALATLLLEGLGDARAIEAEAAAAGLYAAALRHLDHNLHRIDLDPGTIARELGCSRATLYRAFHAHGVTVAQALRDLRLDRARDRLSRAAASDRYVATVAFACGFHDPSAFGKQFKSRFGLSPRDWREHGRAGQGRTELAPRRADQG</sequence>
<evidence type="ECO:0000256" key="3">
    <source>
        <dbReference type="ARBA" id="ARBA00023163"/>
    </source>
</evidence>
<dbReference type="SUPFAM" id="SSF46689">
    <property type="entry name" value="Homeodomain-like"/>
    <property type="match status" value="1"/>
</dbReference>
<dbReference type="Gene3D" id="1.10.10.60">
    <property type="entry name" value="Homeodomain-like"/>
    <property type="match status" value="1"/>
</dbReference>
<dbReference type="InterPro" id="IPR009057">
    <property type="entry name" value="Homeodomain-like_sf"/>
</dbReference>
<dbReference type="OrthoDB" id="7904253at2"/>
<evidence type="ECO:0000313" key="7">
    <source>
        <dbReference type="Proteomes" id="UP000286997"/>
    </source>
</evidence>
<keyword evidence="1" id="KW-0805">Transcription regulation</keyword>
<dbReference type="InterPro" id="IPR020449">
    <property type="entry name" value="Tscrpt_reg_AraC-type_HTH"/>
</dbReference>
<evidence type="ECO:0000256" key="4">
    <source>
        <dbReference type="SAM" id="MobiDB-lite"/>
    </source>
</evidence>
<dbReference type="PROSITE" id="PS01124">
    <property type="entry name" value="HTH_ARAC_FAMILY_2"/>
    <property type="match status" value="1"/>
</dbReference>
<dbReference type="PROSITE" id="PS00041">
    <property type="entry name" value="HTH_ARAC_FAMILY_1"/>
    <property type="match status" value="1"/>
</dbReference>
<organism evidence="6 7">
    <name type="scientific">Methylobacterium oryzihabitans</name>
    <dbReference type="NCBI Taxonomy" id="2499852"/>
    <lineage>
        <taxon>Bacteria</taxon>
        <taxon>Pseudomonadati</taxon>
        <taxon>Pseudomonadota</taxon>
        <taxon>Alphaproteobacteria</taxon>
        <taxon>Hyphomicrobiales</taxon>
        <taxon>Methylobacteriaceae</taxon>
        <taxon>Methylobacterium</taxon>
    </lineage>
</organism>
<proteinExistence type="predicted"/>
<dbReference type="PANTHER" id="PTHR46796:SF6">
    <property type="entry name" value="ARAC SUBFAMILY"/>
    <property type="match status" value="1"/>
</dbReference>
<dbReference type="InterPro" id="IPR018060">
    <property type="entry name" value="HTH_AraC"/>
</dbReference>
<keyword evidence="7" id="KW-1185">Reference proteome</keyword>
<dbReference type="Pfam" id="PF12833">
    <property type="entry name" value="HTH_18"/>
    <property type="match status" value="1"/>
</dbReference>
<keyword evidence="2" id="KW-0238">DNA-binding</keyword>
<dbReference type="GO" id="GO:0003700">
    <property type="term" value="F:DNA-binding transcription factor activity"/>
    <property type="evidence" value="ECO:0007669"/>
    <property type="project" value="InterPro"/>
</dbReference>
<dbReference type="SMART" id="SM00342">
    <property type="entry name" value="HTH_ARAC"/>
    <property type="match status" value="1"/>
</dbReference>
<protein>
    <submittedName>
        <fullName evidence="6">Helix-turn-helix domain-containing protein</fullName>
    </submittedName>
</protein>
<keyword evidence="3" id="KW-0804">Transcription</keyword>
<reference evidence="6 7" key="1">
    <citation type="submission" date="2019-01" db="EMBL/GenBank/DDBJ databases">
        <authorList>
            <person name="Chen W.-M."/>
        </authorList>
    </citation>
    <scope>NUCLEOTIDE SEQUENCE [LARGE SCALE GENOMIC DNA]</scope>
    <source>
        <strain evidence="6 7">TER-1</strain>
    </source>
</reference>
<feature type="region of interest" description="Disordered" evidence="4">
    <location>
        <begin position="1"/>
        <end position="33"/>
    </location>
</feature>